<organism evidence="2 3">
    <name type="scientific">Pseudomonas fluorescens</name>
    <dbReference type="NCBI Taxonomy" id="294"/>
    <lineage>
        <taxon>Bacteria</taxon>
        <taxon>Pseudomonadati</taxon>
        <taxon>Pseudomonadota</taxon>
        <taxon>Gammaproteobacteria</taxon>
        <taxon>Pseudomonadales</taxon>
        <taxon>Pseudomonadaceae</taxon>
        <taxon>Pseudomonas</taxon>
    </lineage>
</organism>
<evidence type="ECO:0000313" key="3">
    <source>
        <dbReference type="Proteomes" id="UP000326611"/>
    </source>
</evidence>
<dbReference type="EMBL" id="CABVIY010000002">
    <property type="protein sequence ID" value="VVP72738.1"/>
    <property type="molecule type" value="Genomic_DNA"/>
</dbReference>
<dbReference type="RefSeq" id="WP_150769626.1">
    <property type="nucleotide sequence ID" value="NZ_CABVIY010000002.1"/>
</dbReference>
<evidence type="ECO:0000313" key="2">
    <source>
        <dbReference type="EMBL" id="VVP72738.1"/>
    </source>
</evidence>
<sequence>MTDKLLFDLPLPADTDILTPPPLPKNHDDSLMLSATARWRESSEGLRELFAGVPATRDTLERLLKQRLNLEGPAVGLQFSATNEQGERFILLTNALGFVFQHPELESTLDQRCRVVGLASTHPLFTLTPLQLLAQLKALRVEQSITERWNAYWDARAPGTPVSRRERAKQLYLDHLEATAQRAFAQRTLTARQVQPLRLLMDAPTTGARLDNQTVNCEQLELVLSNNVRVKLPEAWVISVGDSASAEQLLYLPSRSVALKAFAQRSDMETWLAQQALVPAGLPASGMVFQYTPRALPLSSGMTDLLAHQQMAQLQTLRNGSAAKPGLAAQGAWALDASDRFDRQRSQSPVFSAPPGIDPAPIDTVTDDNEEQSLFGSLYADTPWALRQAATHVQRDALEALRQAGGDHVDLKPLKDLQNKLEAAEQAADKAATAMLYRERSLDLITLNREFTALHNAHKDGLNAEAGLQLALKQLSDEESSLLKALLDTPDDPGADRVAASLTLSLTEADGEQSKVDTEELKGLFLMTHADTLLDRHSPHSVLLYWPGTGGGLQRFANRRELERQLFKIGDSDNNLALLLKKISGDALQYALNQINSDFEIQANGIRQRNAATDQQARLAEQLEALRKRTLAYLQVPVHAARSLAFAHELEQDRSATLATRLPDMLAKLSAPERSALKDLIQAYIAAMYRSHALMTVNLEPRHDFTRRHLQARLRQDFNIKGEFDVQLQLPDSVTWEKRFTETPTGKRETSVMVAGATYSKMSLEDLAQLNIDNVHSVQQDAFSQRLVFMRLEVTATIAQERITLLNGINLTYLRKALPELDLPKAYEQQIHRAFLGSVEDSTFVIEHRRECLIEPWRLTLKLQGEFARLQQQVSHDDLQILNLAIDANTPEAWGTGGKRVVLLPALLSMGGKDTPNEGGVTLSGVTFIQEQITGVTLLYTPDGPDDRSLRRYASLEDARKALFNLCAQDSMIEYVAGRALQGNVRAHVSRMNQAQQNRFDAAIGVGIAWPATTSLAAHLLNAHMGRLIEAHRGTSRSNDALYLERYALEGPRAFAYIKIAIGLLPFIGTTVALYDAWTAANQAVAAFLRGEVGDGVDALGSVLLSLIDAAMDLLPGEAIASALGSGARTLTRTRQLRALSASAAALQAPSMRQARHVVARFAGYEYEKPLSLAGLQPATQGTYRHVYRHADGDFIVRQGRVFQVEWSTDSRNWRLTGNSRKTYKQPIALDEAGRWDTWYGVYGTTFEGGGLGGGQVLGHLADTLDPLWPAAIRERLPRWWVDRAHRRHQALTDAIDNFGGQLDQQITRTDAALKAYNLAAVNQRAGLRQVTDSACIGDIEMAKRHLQTASELLPLTHGNKRNELKKIQSNGALIVADRCKQRVFIANHRIRTFLDRIDALTDSLDEILQSPLAERLRVLDDVRKLRLEMLKEFDSIESLMQDLNLWYHRISERAQRTQLTDEVAMLNKRLSEANILNLRTGNLIETVSRYDTIDDLSWFMLQNQAQAKRVQLDRALFKQFNLPETTATRAERNRILQDCIEQYDQFRRAMNAWTISYPQHFHLENVPPLLDSLEKMTQRARKALDIPPPPAPAGTASKKVFTTENDELLIGVEHWEPATQQRQYTLTGRDGYTEIWEPTANNRFRLRNPKPQPVTTARRDVAALVTEARQKLAMQDTYITRVESYAKQGMLPVDLEDMMVKEANELTDRARGIEALSPQNAVIAQLREKASELIATGRALRTRQSLRSKKPTDGMLDDLVTQEVVEVRKTNPIKHLGKRPDGRIDYMQEYEVWDLTANPPKVLWYAHFHYSKAAPRFNEFEKAHLKLPEHRFLTHADNADLPYADIGKRSTALPHFEHL</sequence>
<feature type="domain" description="Dermonecrotic toxin N-terminal" evidence="1">
    <location>
        <begin position="701"/>
        <end position="978"/>
    </location>
</feature>
<feature type="domain" description="Dermonecrotic toxin N-terminal" evidence="1">
    <location>
        <begin position="106"/>
        <end position="280"/>
    </location>
</feature>
<gene>
    <name evidence="2" type="ORF">PS918_01472</name>
</gene>
<dbReference type="Proteomes" id="UP000326611">
    <property type="component" value="Unassembled WGS sequence"/>
</dbReference>
<evidence type="ECO:0000259" key="1">
    <source>
        <dbReference type="Pfam" id="PF20178"/>
    </source>
</evidence>
<dbReference type="Pfam" id="PF20178">
    <property type="entry name" value="ToxA_N"/>
    <property type="match status" value="2"/>
</dbReference>
<dbReference type="OrthoDB" id="7027699at2"/>
<reference evidence="2 3" key="1">
    <citation type="submission" date="2019-09" db="EMBL/GenBank/DDBJ databases">
        <authorList>
            <person name="Chandra G."/>
            <person name="Truman W A."/>
        </authorList>
    </citation>
    <scope>NUCLEOTIDE SEQUENCE [LARGE SCALE GENOMIC DNA]</scope>
    <source>
        <strain evidence="2">PS918</strain>
    </source>
</reference>
<proteinExistence type="predicted"/>
<dbReference type="InterPro" id="IPR046673">
    <property type="entry name" value="ToxA_N"/>
</dbReference>
<protein>
    <recommendedName>
        <fullName evidence="1">Dermonecrotic toxin N-terminal domain-containing protein</fullName>
    </recommendedName>
</protein>
<accession>A0A5E7RGN4</accession>
<name>A0A5E7RGN4_PSEFL</name>